<proteinExistence type="predicted"/>
<dbReference type="Proteomes" id="UP001630127">
    <property type="component" value="Unassembled WGS sequence"/>
</dbReference>
<feature type="region of interest" description="Disordered" evidence="1">
    <location>
        <begin position="1"/>
        <end position="70"/>
    </location>
</feature>
<keyword evidence="3" id="KW-1185">Reference proteome</keyword>
<gene>
    <name evidence="2" type="ORF">ACH5RR_018290</name>
</gene>
<sequence length="122" mass="13810">MDFTKRTKGKKLVSRRRAHNSTRYLSMESTSSLVQGDDNVSVNSLGHNRLPTQPVFYDQDGNNNDNKKARSSGIVSYLQDLLSKDTDQKEEQIILENTNNMLDIEEDHGTNSVNGPMRAMIH</sequence>
<evidence type="ECO:0000313" key="2">
    <source>
        <dbReference type="EMBL" id="KAL3520141.1"/>
    </source>
</evidence>
<organism evidence="2 3">
    <name type="scientific">Cinchona calisaya</name>
    <dbReference type="NCBI Taxonomy" id="153742"/>
    <lineage>
        <taxon>Eukaryota</taxon>
        <taxon>Viridiplantae</taxon>
        <taxon>Streptophyta</taxon>
        <taxon>Embryophyta</taxon>
        <taxon>Tracheophyta</taxon>
        <taxon>Spermatophyta</taxon>
        <taxon>Magnoliopsida</taxon>
        <taxon>eudicotyledons</taxon>
        <taxon>Gunneridae</taxon>
        <taxon>Pentapetalae</taxon>
        <taxon>asterids</taxon>
        <taxon>lamiids</taxon>
        <taxon>Gentianales</taxon>
        <taxon>Rubiaceae</taxon>
        <taxon>Cinchonoideae</taxon>
        <taxon>Cinchoneae</taxon>
        <taxon>Cinchona</taxon>
    </lineage>
</organism>
<feature type="compositionally biased region" description="Basic residues" evidence="1">
    <location>
        <begin position="1"/>
        <end position="20"/>
    </location>
</feature>
<evidence type="ECO:0000313" key="3">
    <source>
        <dbReference type="Proteomes" id="UP001630127"/>
    </source>
</evidence>
<reference evidence="2 3" key="1">
    <citation type="submission" date="2024-11" db="EMBL/GenBank/DDBJ databases">
        <title>A near-complete genome assembly of Cinchona calisaya.</title>
        <authorList>
            <person name="Lian D.C."/>
            <person name="Zhao X.W."/>
            <person name="Wei L."/>
        </authorList>
    </citation>
    <scope>NUCLEOTIDE SEQUENCE [LARGE SCALE GENOMIC DNA]</scope>
    <source>
        <tissue evidence="2">Nenye</tissue>
    </source>
</reference>
<feature type="compositionally biased region" description="Polar residues" evidence="1">
    <location>
        <begin position="21"/>
        <end position="46"/>
    </location>
</feature>
<name>A0ABD2ZL49_9GENT</name>
<evidence type="ECO:0000256" key="1">
    <source>
        <dbReference type="SAM" id="MobiDB-lite"/>
    </source>
</evidence>
<accession>A0ABD2ZL49</accession>
<dbReference type="AlphaFoldDB" id="A0ABD2ZL49"/>
<protein>
    <submittedName>
        <fullName evidence="2">Uncharacterized protein</fullName>
    </submittedName>
</protein>
<comment type="caution">
    <text evidence="2">The sequence shown here is derived from an EMBL/GenBank/DDBJ whole genome shotgun (WGS) entry which is preliminary data.</text>
</comment>
<dbReference type="EMBL" id="JBJUIK010000008">
    <property type="protein sequence ID" value="KAL3520141.1"/>
    <property type="molecule type" value="Genomic_DNA"/>
</dbReference>